<evidence type="ECO:0000256" key="1">
    <source>
        <dbReference type="ARBA" id="ARBA00004651"/>
    </source>
</evidence>
<dbReference type="STRING" id="1121409.SAMN02745124_03309"/>
<proteinExistence type="inferred from homology"/>
<evidence type="ECO:0000256" key="7">
    <source>
        <dbReference type="SAM" id="Phobius"/>
    </source>
</evidence>
<keyword evidence="5 7" id="KW-1133">Transmembrane helix</keyword>
<dbReference type="PANTHER" id="PTHR33932">
    <property type="entry name" value="NA(+)/H(+) ANTIPORTER SUBUNIT B"/>
    <property type="match status" value="1"/>
</dbReference>
<dbReference type="GO" id="GO:0005886">
    <property type="term" value="C:plasma membrane"/>
    <property type="evidence" value="ECO:0007669"/>
    <property type="project" value="UniProtKB-SubCell"/>
</dbReference>
<dbReference type="OrthoDB" id="9798859at2"/>
<dbReference type="Proteomes" id="UP000184139">
    <property type="component" value="Unassembled WGS sequence"/>
</dbReference>
<dbReference type="RefSeq" id="WP_073377711.1">
    <property type="nucleotide sequence ID" value="NZ_FQXS01000022.1"/>
</dbReference>
<keyword evidence="4 7" id="KW-0812">Transmembrane</keyword>
<keyword evidence="10" id="KW-1185">Reference proteome</keyword>
<keyword evidence="3" id="KW-1003">Cell membrane</keyword>
<dbReference type="AlphaFoldDB" id="A0A1M5XS11"/>
<feature type="transmembrane region" description="Helical" evidence="7">
    <location>
        <begin position="71"/>
        <end position="97"/>
    </location>
</feature>
<feature type="transmembrane region" description="Helical" evidence="7">
    <location>
        <begin position="34"/>
        <end position="51"/>
    </location>
</feature>
<feature type="transmembrane region" description="Helical" evidence="7">
    <location>
        <begin position="109"/>
        <end position="130"/>
    </location>
</feature>
<accession>A0A1M5XS11</accession>
<evidence type="ECO:0000313" key="9">
    <source>
        <dbReference type="EMBL" id="SHI02536.1"/>
    </source>
</evidence>
<evidence type="ECO:0000256" key="2">
    <source>
        <dbReference type="ARBA" id="ARBA00009425"/>
    </source>
</evidence>
<evidence type="ECO:0000256" key="3">
    <source>
        <dbReference type="ARBA" id="ARBA00022475"/>
    </source>
</evidence>
<dbReference type="PANTHER" id="PTHR33932:SF4">
    <property type="entry name" value="NA(+)_H(+) ANTIPORTER SUBUNIT B"/>
    <property type="match status" value="1"/>
</dbReference>
<feature type="transmembrane region" description="Helical" evidence="7">
    <location>
        <begin position="12"/>
        <end position="28"/>
    </location>
</feature>
<evidence type="ECO:0000256" key="4">
    <source>
        <dbReference type="ARBA" id="ARBA00022692"/>
    </source>
</evidence>
<dbReference type="Pfam" id="PF04039">
    <property type="entry name" value="MnhB"/>
    <property type="match status" value="1"/>
</dbReference>
<reference evidence="9 10" key="1">
    <citation type="submission" date="2016-11" db="EMBL/GenBank/DDBJ databases">
        <authorList>
            <person name="Jaros S."/>
            <person name="Januszkiewicz K."/>
            <person name="Wedrychowicz H."/>
        </authorList>
    </citation>
    <scope>NUCLEOTIDE SEQUENCE [LARGE SCALE GENOMIC DNA]</scope>
    <source>
        <strain evidence="9 10">DSM 9705</strain>
    </source>
</reference>
<protein>
    <submittedName>
        <fullName evidence="9">Multisubunit sodium/proton antiporter, MrpB subunit</fullName>
    </submittedName>
</protein>
<sequence length="133" mass="13866">MHSVILKTATRLMVGLILVFAVYLLLRGHHEPGGGFSAALVAGTGFALFVITEGPGQVRAAIRLRSTTISLLGLGLAVVAGLPALSIGQPFLTGFWWGPANAPWLGTPLIFDVGVFFAVLGAILAVLLALEEF</sequence>
<gene>
    <name evidence="9" type="ORF">SAMN02745124_03309</name>
</gene>
<evidence type="ECO:0000259" key="8">
    <source>
        <dbReference type="Pfam" id="PF04039"/>
    </source>
</evidence>
<name>A0A1M5XS11_9BACT</name>
<evidence type="ECO:0000256" key="5">
    <source>
        <dbReference type="ARBA" id="ARBA00022989"/>
    </source>
</evidence>
<evidence type="ECO:0000313" key="10">
    <source>
        <dbReference type="Proteomes" id="UP000184139"/>
    </source>
</evidence>
<feature type="domain" description="Na+/H+ antiporter MnhB subunit-related protein" evidence="8">
    <location>
        <begin position="5"/>
        <end position="124"/>
    </location>
</feature>
<dbReference type="InterPro" id="IPR050622">
    <property type="entry name" value="CPA3_antiporter_subunitB"/>
</dbReference>
<dbReference type="EMBL" id="FQXS01000022">
    <property type="protein sequence ID" value="SHI02536.1"/>
    <property type="molecule type" value="Genomic_DNA"/>
</dbReference>
<evidence type="ECO:0000256" key="6">
    <source>
        <dbReference type="ARBA" id="ARBA00023136"/>
    </source>
</evidence>
<dbReference type="InterPro" id="IPR007182">
    <property type="entry name" value="MnhB"/>
</dbReference>
<comment type="similarity">
    <text evidence="2">Belongs to the CPA3 antiporters (TC 2.A.63) subunit B family.</text>
</comment>
<keyword evidence="6 7" id="KW-0472">Membrane</keyword>
<organism evidence="9 10">
    <name type="scientific">Desulfofustis glycolicus DSM 9705</name>
    <dbReference type="NCBI Taxonomy" id="1121409"/>
    <lineage>
        <taxon>Bacteria</taxon>
        <taxon>Pseudomonadati</taxon>
        <taxon>Thermodesulfobacteriota</taxon>
        <taxon>Desulfobulbia</taxon>
        <taxon>Desulfobulbales</taxon>
        <taxon>Desulfocapsaceae</taxon>
        <taxon>Desulfofustis</taxon>
    </lineage>
</organism>
<comment type="subcellular location">
    <subcellularLocation>
        <location evidence="1">Cell membrane</location>
        <topology evidence="1">Multi-pass membrane protein</topology>
    </subcellularLocation>
</comment>